<proteinExistence type="predicted"/>
<dbReference type="Proteomes" id="UP000225706">
    <property type="component" value="Unassembled WGS sequence"/>
</dbReference>
<dbReference type="AlphaFoldDB" id="A0A2B4REI9"/>
<organism evidence="1 2">
    <name type="scientific">Stylophora pistillata</name>
    <name type="common">Smooth cauliflower coral</name>
    <dbReference type="NCBI Taxonomy" id="50429"/>
    <lineage>
        <taxon>Eukaryota</taxon>
        <taxon>Metazoa</taxon>
        <taxon>Cnidaria</taxon>
        <taxon>Anthozoa</taxon>
        <taxon>Hexacorallia</taxon>
        <taxon>Scleractinia</taxon>
        <taxon>Astrocoeniina</taxon>
        <taxon>Pocilloporidae</taxon>
        <taxon>Stylophora</taxon>
    </lineage>
</organism>
<dbReference type="OrthoDB" id="5978082at2759"/>
<keyword evidence="2" id="KW-1185">Reference proteome</keyword>
<sequence length="173" mass="17509">MSVVGCAGRGQVPVGSCVGRGPVSVGGAGCGQVSFVGGAGRGQVSVVGCAGGGPVPVVGGAGCGQVPVVGGAGRGSSGSVPAVEKQRDVVAYILNDEILSVGIVDVNRSVLRGHKIERGFVCVLVTYVKNKFVPAPVILEDPEENSCLQKGIYFSLPIVVHIFYLFASSRCEH</sequence>
<comment type="caution">
    <text evidence="1">The sequence shown here is derived from an EMBL/GenBank/DDBJ whole genome shotgun (WGS) entry which is preliminary data.</text>
</comment>
<dbReference type="EMBL" id="LSMT01000727">
    <property type="protein sequence ID" value="PFX14798.1"/>
    <property type="molecule type" value="Genomic_DNA"/>
</dbReference>
<gene>
    <name evidence="1" type="ORF">AWC38_SpisGene21022</name>
</gene>
<name>A0A2B4REI9_STYPI</name>
<reference evidence="2" key="1">
    <citation type="journal article" date="2017" name="bioRxiv">
        <title>Comparative analysis of the genomes of Stylophora pistillata and Acropora digitifera provides evidence for extensive differences between species of corals.</title>
        <authorList>
            <person name="Voolstra C.R."/>
            <person name="Li Y."/>
            <person name="Liew Y.J."/>
            <person name="Baumgarten S."/>
            <person name="Zoccola D."/>
            <person name="Flot J.-F."/>
            <person name="Tambutte S."/>
            <person name="Allemand D."/>
            <person name="Aranda M."/>
        </authorList>
    </citation>
    <scope>NUCLEOTIDE SEQUENCE [LARGE SCALE GENOMIC DNA]</scope>
</reference>
<accession>A0A2B4REI9</accession>
<protein>
    <submittedName>
        <fullName evidence="1">Uncharacterized protein</fullName>
    </submittedName>
</protein>
<evidence type="ECO:0000313" key="2">
    <source>
        <dbReference type="Proteomes" id="UP000225706"/>
    </source>
</evidence>
<evidence type="ECO:0000313" key="1">
    <source>
        <dbReference type="EMBL" id="PFX14798.1"/>
    </source>
</evidence>